<gene>
    <name evidence="3" type="ORF">KI387_017576</name>
</gene>
<dbReference type="InterPro" id="IPR046960">
    <property type="entry name" value="PPR_At4g14850-like_plant"/>
</dbReference>
<dbReference type="GO" id="GO:0009451">
    <property type="term" value="P:RNA modification"/>
    <property type="evidence" value="ECO:0007669"/>
    <property type="project" value="InterPro"/>
</dbReference>
<dbReference type="AlphaFoldDB" id="A0AA38GIY1"/>
<feature type="non-terminal residue" evidence="3">
    <location>
        <position position="1"/>
    </location>
</feature>
<dbReference type="InterPro" id="IPR011990">
    <property type="entry name" value="TPR-like_helical_dom_sf"/>
</dbReference>
<name>A0AA38GIY1_TAXCH</name>
<dbReference type="EMBL" id="JAHRHJ020000003">
    <property type="protein sequence ID" value="KAH9322937.1"/>
    <property type="molecule type" value="Genomic_DNA"/>
</dbReference>
<comment type="caution">
    <text evidence="3">The sequence shown here is derived from an EMBL/GenBank/DDBJ whole genome shotgun (WGS) entry which is preliminary data.</text>
</comment>
<evidence type="ECO:0008006" key="5">
    <source>
        <dbReference type="Google" id="ProtNLM"/>
    </source>
</evidence>
<sequence>VKHIRIYPVHVSITESHQLCDVVVVSALVDLYAKCQSIHKVHELFDKMPQKTVFPWTTTIVGYAQNGFFKDAFNLFQVVKRFGIYHPCELFQCFISMQPCKFRGCRLT</sequence>
<dbReference type="GO" id="GO:0003723">
    <property type="term" value="F:RNA binding"/>
    <property type="evidence" value="ECO:0007669"/>
    <property type="project" value="InterPro"/>
</dbReference>
<accession>A0AA38GIY1</accession>
<reference evidence="3 4" key="1">
    <citation type="journal article" date="2021" name="Nat. Plants">
        <title>The Taxus genome provides insights into paclitaxel biosynthesis.</title>
        <authorList>
            <person name="Xiong X."/>
            <person name="Gou J."/>
            <person name="Liao Q."/>
            <person name="Li Y."/>
            <person name="Zhou Q."/>
            <person name="Bi G."/>
            <person name="Li C."/>
            <person name="Du R."/>
            <person name="Wang X."/>
            <person name="Sun T."/>
            <person name="Guo L."/>
            <person name="Liang H."/>
            <person name="Lu P."/>
            <person name="Wu Y."/>
            <person name="Zhang Z."/>
            <person name="Ro D.K."/>
            <person name="Shang Y."/>
            <person name="Huang S."/>
            <person name="Yan J."/>
        </authorList>
    </citation>
    <scope>NUCLEOTIDE SEQUENCE [LARGE SCALE GENOMIC DNA]</scope>
    <source>
        <strain evidence="3">Ta-2019</strain>
    </source>
</reference>
<dbReference type="Proteomes" id="UP000824469">
    <property type="component" value="Unassembled WGS sequence"/>
</dbReference>
<protein>
    <recommendedName>
        <fullName evidence="5">Pentatricopeptide repeat-containing protein</fullName>
    </recommendedName>
</protein>
<evidence type="ECO:0000313" key="4">
    <source>
        <dbReference type="Proteomes" id="UP000824469"/>
    </source>
</evidence>
<evidence type="ECO:0000313" key="3">
    <source>
        <dbReference type="EMBL" id="KAH9322937.1"/>
    </source>
</evidence>
<keyword evidence="1" id="KW-0677">Repeat</keyword>
<organism evidence="3 4">
    <name type="scientific">Taxus chinensis</name>
    <name type="common">Chinese yew</name>
    <name type="synonym">Taxus wallichiana var. chinensis</name>
    <dbReference type="NCBI Taxonomy" id="29808"/>
    <lineage>
        <taxon>Eukaryota</taxon>
        <taxon>Viridiplantae</taxon>
        <taxon>Streptophyta</taxon>
        <taxon>Embryophyta</taxon>
        <taxon>Tracheophyta</taxon>
        <taxon>Spermatophyta</taxon>
        <taxon>Pinopsida</taxon>
        <taxon>Pinidae</taxon>
        <taxon>Conifers II</taxon>
        <taxon>Cupressales</taxon>
        <taxon>Taxaceae</taxon>
        <taxon>Taxus</taxon>
    </lineage>
</organism>
<dbReference type="Pfam" id="PF01535">
    <property type="entry name" value="PPR"/>
    <property type="match status" value="2"/>
</dbReference>
<evidence type="ECO:0000256" key="2">
    <source>
        <dbReference type="PROSITE-ProRule" id="PRU00708"/>
    </source>
</evidence>
<dbReference type="PANTHER" id="PTHR47926">
    <property type="entry name" value="PENTATRICOPEPTIDE REPEAT-CONTAINING PROTEIN"/>
    <property type="match status" value="1"/>
</dbReference>
<keyword evidence="4" id="KW-1185">Reference proteome</keyword>
<dbReference type="Gene3D" id="1.25.40.10">
    <property type="entry name" value="Tetratricopeptide repeat domain"/>
    <property type="match status" value="1"/>
</dbReference>
<evidence type="ECO:0000256" key="1">
    <source>
        <dbReference type="ARBA" id="ARBA00022737"/>
    </source>
</evidence>
<dbReference type="PROSITE" id="PS51375">
    <property type="entry name" value="PPR"/>
    <property type="match status" value="1"/>
</dbReference>
<feature type="repeat" description="PPR" evidence="2">
    <location>
        <begin position="21"/>
        <end position="55"/>
    </location>
</feature>
<proteinExistence type="predicted"/>
<feature type="non-terminal residue" evidence="3">
    <location>
        <position position="108"/>
    </location>
</feature>
<dbReference type="InterPro" id="IPR002885">
    <property type="entry name" value="PPR_rpt"/>
</dbReference>